<dbReference type="PANTHER" id="PTHR43329">
    <property type="entry name" value="EPOXIDE HYDROLASE"/>
    <property type="match status" value="1"/>
</dbReference>
<dbReference type="PRINTS" id="PR00412">
    <property type="entry name" value="EPOXHYDRLASE"/>
</dbReference>
<evidence type="ECO:0000256" key="3">
    <source>
        <dbReference type="SAM" id="Phobius"/>
    </source>
</evidence>
<dbReference type="EMBL" id="ML986612">
    <property type="protein sequence ID" value="KAF2264911.1"/>
    <property type="molecule type" value="Genomic_DNA"/>
</dbReference>
<evidence type="ECO:0000313" key="5">
    <source>
        <dbReference type="EMBL" id="KAF2264911.1"/>
    </source>
</evidence>
<comment type="caution">
    <text evidence="5">The sequence shown here is derived from an EMBL/GenBank/DDBJ whole genome shotgun (WGS) entry which is preliminary data.</text>
</comment>
<feature type="domain" description="AB hydrolase-1" evidence="4">
    <location>
        <begin position="92"/>
        <end position="226"/>
    </location>
</feature>
<keyword evidence="6" id="KW-1185">Reference proteome</keyword>
<proteinExistence type="inferred from homology"/>
<dbReference type="InterPro" id="IPR000639">
    <property type="entry name" value="Epox_hydrolase-like"/>
</dbReference>
<dbReference type="GO" id="GO:0016787">
    <property type="term" value="F:hydrolase activity"/>
    <property type="evidence" value="ECO:0007669"/>
    <property type="project" value="UniProtKB-KW"/>
</dbReference>
<dbReference type="Gene3D" id="3.40.50.1820">
    <property type="entry name" value="alpha/beta hydrolase"/>
    <property type="match status" value="1"/>
</dbReference>
<keyword evidence="3" id="KW-1133">Transmembrane helix</keyword>
<keyword evidence="3" id="KW-0472">Membrane</keyword>
<keyword evidence="3" id="KW-0812">Transmembrane</keyword>
<dbReference type="Pfam" id="PF12697">
    <property type="entry name" value="Abhydrolase_6"/>
    <property type="match status" value="1"/>
</dbReference>
<evidence type="ECO:0000256" key="1">
    <source>
        <dbReference type="ARBA" id="ARBA00022801"/>
    </source>
</evidence>
<dbReference type="InterPro" id="IPR029058">
    <property type="entry name" value="AB_hydrolase_fold"/>
</dbReference>
<dbReference type="SUPFAM" id="SSF53474">
    <property type="entry name" value="alpha/beta-Hydrolases"/>
    <property type="match status" value="1"/>
</dbReference>
<keyword evidence="1" id="KW-0378">Hydrolase</keyword>
<dbReference type="AlphaFoldDB" id="A0A9P4N8I1"/>
<evidence type="ECO:0000259" key="4">
    <source>
        <dbReference type="Pfam" id="PF12697"/>
    </source>
</evidence>
<sequence>MLSELAWRGFGFAYGIFNLVVMAFIAGTRDKAFSDRTSEEEKRELSIAQKKYWDVKGQPILGFHHDFYTANGVKLHYVVNAPSGRKAQRVAIFIHGFPDSFLLWRAILASPKLQDYTLIAVDLPGYGGSDDLPIYDPENVLQSLAGFILGMRELYLAESGKLVMVTHDWGGIVGARLASEAKELADRWIIAGAIIPQQVYSNVLTHIASAKQMIRTFFHWPFRPALVKSSLRTLSPVFGQIARSFYIFILQLPFPLAQLFTRFGNFWFLRVLHLVQARIITSKGKKDRRLTEKEKAEWMVVSSGPGVGQFPEGEASKEHQGYSESVKQRIKDFGLRQKIRIYREHLALNPWEKSLATIVALSEIEVPPSRSNSGAGLFEDGPPGALKVPATLIYGKHDPAFEGRLALEGISDYLVKGSQVLTVQKGAHWLPFEEEGINVLVETTLWALGDEKESLNEGIRRSGEEVKWVAEK</sequence>
<comment type="similarity">
    <text evidence="2">Belongs to the AB hydrolase superfamily. Epoxide hydrolase family.</text>
</comment>
<evidence type="ECO:0000256" key="2">
    <source>
        <dbReference type="ARBA" id="ARBA00038334"/>
    </source>
</evidence>
<dbReference type="InterPro" id="IPR000073">
    <property type="entry name" value="AB_hydrolase_1"/>
</dbReference>
<dbReference type="Proteomes" id="UP000800093">
    <property type="component" value="Unassembled WGS sequence"/>
</dbReference>
<name>A0A9P4N8I1_9PLEO</name>
<reference evidence="6" key="1">
    <citation type="journal article" date="2020" name="Stud. Mycol.">
        <title>101 Dothideomycetes genomes: A test case for predicting lifestyles and emergence of pathogens.</title>
        <authorList>
            <person name="Haridas S."/>
            <person name="Albert R."/>
            <person name="Binder M."/>
            <person name="Bloem J."/>
            <person name="LaButti K."/>
            <person name="Salamov A."/>
            <person name="Andreopoulos B."/>
            <person name="Baker S."/>
            <person name="Barry K."/>
            <person name="Bills G."/>
            <person name="Bluhm B."/>
            <person name="Cannon C."/>
            <person name="Castanera R."/>
            <person name="Culley D."/>
            <person name="Daum C."/>
            <person name="Ezra D."/>
            <person name="Gonzalez J."/>
            <person name="Henrissat B."/>
            <person name="Kuo A."/>
            <person name="Liang C."/>
            <person name="Lipzen A."/>
            <person name="Lutzoni F."/>
            <person name="Magnuson J."/>
            <person name="Mondo S."/>
            <person name="Nolan M."/>
            <person name="Ohm R."/>
            <person name="Pangilinan J."/>
            <person name="Park H.-J."/>
            <person name="Ramirez L."/>
            <person name="Alfaro M."/>
            <person name="Sun H."/>
            <person name="Tritt A."/>
            <person name="Yoshinaga Y."/>
            <person name="Zwiers L.-H."/>
            <person name="Turgeon B."/>
            <person name="Goodwin S."/>
            <person name="Spatafora J."/>
            <person name="Crous P."/>
            <person name="Grigoriev I."/>
        </authorList>
    </citation>
    <scope>NUCLEOTIDE SEQUENCE [LARGE SCALE GENOMIC DNA]</scope>
    <source>
        <strain evidence="6">CBS 304.66</strain>
    </source>
</reference>
<organism evidence="5 6">
    <name type="scientific">Lojkania enalia</name>
    <dbReference type="NCBI Taxonomy" id="147567"/>
    <lineage>
        <taxon>Eukaryota</taxon>
        <taxon>Fungi</taxon>
        <taxon>Dikarya</taxon>
        <taxon>Ascomycota</taxon>
        <taxon>Pezizomycotina</taxon>
        <taxon>Dothideomycetes</taxon>
        <taxon>Pleosporomycetidae</taxon>
        <taxon>Pleosporales</taxon>
        <taxon>Pleosporales incertae sedis</taxon>
        <taxon>Lojkania</taxon>
    </lineage>
</organism>
<dbReference type="OrthoDB" id="6431331at2759"/>
<protein>
    <submittedName>
        <fullName evidence="5">Alpha/beta-hydrolase</fullName>
    </submittedName>
</protein>
<feature type="transmembrane region" description="Helical" evidence="3">
    <location>
        <begin position="6"/>
        <end position="26"/>
    </location>
</feature>
<evidence type="ECO:0000313" key="6">
    <source>
        <dbReference type="Proteomes" id="UP000800093"/>
    </source>
</evidence>
<accession>A0A9P4N8I1</accession>
<gene>
    <name evidence="5" type="ORF">CC78DRAFT_532788</name>
</gene>